<dbReference type="Proteomes" id="UP000259610">
    <property type="component" value="Unassembled WGS sequence"/>
</dbReference>
<sequence>MFWTPHYVRPATVEVARGLVLHSSEVEETGTLRQGRPEYLIKRKLWYRDFEVPAGFIFDIHSLPRPLRLWQPKHPQWWGPAAIHDWALESGLISLKEANQLYKAAMQDLGVMWLHREVAFAGVEFARHTFPDRITRIDPDNADLVEAVAGRDAVYHERGPGLRRAVFMAAKFAATGYLRSKGIPLP</sequence>
<accession>A0A3B9GX17</accession>
<name>A0A3B9GX17_9PROT</name>
<evidence type="ECO:0000313" key="1">
    <source>
        <dbReference type="EMBL" id="HAE27019.1"/>
    </source>
</evidence>
<proteinExistence type="predicted"/>
<gene>
    <name evidence="1" type="ORF">DCG58_07660</name>
</gene>
<protein>
    <recommendedName>
        <fullName evidence="3">DUF1353 domain-containing protein</fullName>
    </recommendedName>
</protein>
<dbReference type="InterPro" id="IPR010767">
    <property type="entry name" value="Phage_CGC-2007_Cje0229"/>
</dbReference>
<dbReference type="EMBL" id="DMAN01000166">
    <property type="protein sequence ID" value="HAE27019.1"/>
    <property type="molecule type" value="Genomic_DNA"/>
</dbReference>
<dbReference type="AlphaFoldDB" id="A0A3B9GX17"/>
<dbReference type="Pfam" id="PF07087">
    <property type="entry name" value="DUF1353"/>
    <property type="match status" value="1"/>
</dbReference>
<organism evidence="1 2">
    <name type="scientific">Hyphomonas adhaerens</name>
    <dbReference type="NCBI Taxonomy" id="81029"/>
    <lineage>
        <taxon>Bacteria</taxon>
        <taxon>Pseudomonadati</taxon>
        <taxon>Pseudomonadota</taxon>
        <taxon>Alphaproteobacteria</taxon>
        <taxon>Hyphomonadales</taxon>
        <taxon>Hyphomonadaceae</taxon>
        <taxon>Hyphomonas</taxon>
    </lineage>
</organism>
<dbReference type="RefSeq" id="WP_272987974.1">
    <property type="nucleotide sequence ID" value="NZ_CAJWRG010000122.1"/>
</dbReference>
<reference evidence="1 2" key="1">
    <citation type="journal article" date="2018" name="Nat. Biotechnol.">
        <title>A standardized bacterial taxonomy based on genome phylogeny substantially revises the tree of life.</title>
        <authorList>
            <person name="Parks D.H."/>
            <person name="Chuvochina M."/>
            <person name="Waite D.W."/>
            <person name="Rinke C."/>
            <person name="Skarshewski A."/>
            <person name="Chaumeil P.A."/>
            <person name="Hugenholtz P."/>
        </authorList>
    </citation>
    <scope>NUCLEOTIDE SEQUENCE [LARGE SCALE GENOMIC DNA]</scope>
    <source>
        <strain evidence="1">UBA8733</strain>
    </source>
</reference>
<evidence type="ECO:0000313" key="2">
    <source>
        <dbReference type="Proteomes" id="UP000259610"/>
    </source>
</evidence>
<comment type="caution">
    <text evidence="1">The sequence shown here is derived from an EMBL/GenBank/DDBJ whole genome shotgun (WGS) entry which is preliminary data.</text>
</comment>
<evidence type="ECO:0008006" key="3">
    <source>
        <dbReference type="Google" id="ProtNLM"/>
    </source>
</evidence>